<accession>A0ABR9ALZ7</accession>
<dbReference type="RefSeq" id="WP_192009501.1">
    <property type="nucleotide sequence ID" value="NZ_JACYTQ010000002.1"/>
</dbReference>
<evidence type="ECO:0000259" key="1">
    <source>
        <dbReference type="Pfam" id="PF12680"/>
    </source>
</evidence>
<evidence type="ECO:0000313" key="2">
    <source>
        <dbReference type="EMBL" id="MBD8488644.1"/>
    </source>
</evidence>
<dbReference type="Gene3D" id="3.10.450.50">
    <property type="match status" value="1"/>
</dbReference>
<dbReference type="EMBL" id="JACYTQ010000002">
    <property type="protein sequence ID" value="MBD8488644.1"/>
    <property type="molecule type" value="Genomic_DNA"/>
</dbReference>
<dbReference type="Pfam" id="PF12680">
    <property type="entry name" value="SnoaL_2"/>
    <property type="match status" value="1"/>
</dbReference>
<feature type="domain" description="SnoaL-like" evidence="1">
    <location>
        <begin position="10"/>
        <end position="96"/>
    </location>
</feature>
<dbReference type="InterPro" id="IPR032710">
    <property type="entry name" value="NTF2-like_dom_sf"/>
</dbReference>
<dbReference type="InterPro" id="IPR037401">
    <property type="entry name" value="SnoaL-like"/>
</dbReference>
<evidence type="ECO:0000313" key="3">
    <source>
        <dbReference type="Proteomes" id="UP000647133"/>
    </source>
</evidence>
<proteinExistence type="predicted"/>
<organism evidence="2 3">
    <name type="scientific">Echinicola arenosa</name>
    <dbReference type="NCBI Taxonomy" id="2774144"/>
    <lineage>
        <taxon>Bacteria</taxon>
        <taxon>Pseudomonadati</taxon>
        <taxon>Bacteroidota</taxon>
        <taxon>Cytophagia</taxon>
        <taxon>Cytophagales</taxon>
        <taxon>Cyclobacteriaceae</taxon>
        <taxon>Echinicola</taxon>
    </lineage>
</organism>
<protein>
    <submittedName>
        <fullName evidence="2">Nuclear transport factor 2 family protein</fullName>
    </submittedName>
</protein>
<sequence>MTEKGKFLKSFNEAFANGDIKTVLDAMTDDVEWVIVGDKTILGKAAVQSELQQMMPKAPLKISLAQIITHGKEAAVSGKIKMKDESLYAFCDTYEFSGFKNPKIKKMVSFVIKVDQTA</sequence>
<reference evidence="2 3" key="1">
    <citation type="submission" date="2020-09" db="EMBL/GenBank/DDBJ databases">
        <title>Echinicola sp. CAU 1574 isolated from sand of Sido Beach.</title>
        <authorList>
            <person name="Kim W."/>
        </authorList>
    </citation>
    <scope>NUCLEOTIDE SEQUENCE [LARGE SCALE GENOMIC DNA]</scope>
    <source>
        <strain evidence="2 3">CAU 1574</strain>
    </source>
</reference>
<keyword evidence="3" id="KW-1185">Reference proteome</keyword>
<dbReference type="SUPFAM" id="SSF54427">
    <property type="entry name" value="NTF2-like"/>
    <property type="match status" value="1"/>
</dbReference>
<dbReference type="Proteomes" id="UP000647133">
    <property type="component" value="Unassembled WGS sequence"/>
</dbReference>
<name>A0ABR9ALZ7_9BACT</name>
<gene>
    <name evidence="2" type="ORF">IFO69_07805</name>
</gene>
<comment type="caution">
    <text evidence="2">The sequence shown here is derived from an EMBL/GenBank/DDBJ whole genome shotgun (WGS) entry which is preliminary data.</text>
</comment>